<dbReference type="Gene3D" id="2.10.50.10">
    <property type="entry name" value="Tumor Necrosis Factor Receptor, subunit A, domain 2"/>
    <property type="match status" value="1"/>
</dbReference>
<dbReference type="FunCoup" id="A0A3B5K1C8">
    <property type="interactions" value="102"/>
</dbReference>
<feature type="disulfide bond" evidence="1">
    <location>
        <begin position="47"/>
        <end position="62"/>
    </location>
</feature>
<name>A0A3B5K1C8_TAKRU</name>
<protein>
    <recommendedName>
        <fullName evidence="5">TNFR-Cys domain-containing protein</fullName>
    </recommendedName>
</protein>
<evidence type="ECO:0000259" key="5">
    <source>
        <dbReference type="PROSITE" id="PS50050"/>
    </source>
</evidence>
<feature type="transmembrane region" description="Helical" evidence="3">
    <location>
        <begin position="233"/>
        <end position="258"/>
    </location>
</feature>
<organism evidence="6 7">
    <name type="scientific">Takifugu rubripes</name>
    <name type="common">Japanese pufferfish</name>
    <name type="synonym">Fugu rubripes</name>
    <dbReference type="NCBI Taxonomy" id="31033"/>
    <lineage>
        <taxon>Eukaryota</taxon>
        <taxon>Metazoa</taxon>
        <taxon>Chordata</taxon>
        <taxon>Craniata</taxon>
        <taxon>Vertebrata</taxon>
        <taxon>Euteleostomi</taxon>
        <taxon>Actinopterygii</taxon>
        <taxon>Neopterygii</taxon>
        <taxon>Teleostei</taxon>
        <taxon>Neoteleostei</taxon>
        <taxon>Acanthomorphata</taxon>
        <taxon>Eupercaria</taxon>
        <taxon>Tetraodontiformes</taxon>
        <taxon>Tetradontoidea</taxon>
        <taxon>Tetraodontidae</taxon>
        <taxon>Takifugu</taxon>
    </lineage>
</organism>
<keyword evidence="4" id="KW-0732">Signal</keyword>
<dbReference type="Pfam" id="PF00020">
    <property type="entry name" value="TNFR_c6"/>
    <property type="match status" value="1"/>
</dbReference>
<dbReference type="PROSITE" id="PS50050">
    <property type="entry name" value="TNFR_NGFR_2"/>
    <property type="match status" value="1"/>
</dbReference>
<gene>
    <name evidence="6" type="primary">si:ch73-361p23.3</name>
</gene>
<dbReference type="InterPro" id="IPR001368">
    <property type="entry name" value="TNFR/NGFR_Cys_rich_reg"/>
</dbReference>
<accession>A0A3B5K1C8</accession>
<keyword evidence="3" id="KW-0472">Membrane</keyword>
<reference evidence="6" key="2">
    <citation type="submission" date="2025-08" db="UniProtKB">
        <authorList>
            <consortium name="Ensembl"/>
        </authorList>
    </citation>
    <scope>IDENTIFICATION</scope>
</reference>
<feature type="repeat" description="TNFR-Cys" evidence="1">
    <location>
        <begin position="46"/>
        <end position="88"/>
    </location>
</feature>
<sequence length="293" mass="32184">VACLMSFDCHVFLMSLICSCDHQNKPLIVSIIEGQRVVGKNQGCEDCKNGYFQETVNYSQYCKVCKKCDKESGSDVEHPCTTTSNTICKCRKGFVASDNDFSTCQCKAGFGKKSGECTECEDGHFSKSINSPCQKYKECKYGVNITGTKTSDVICNSVKHTDANAPPTPSRAVSPDQLRERVPIQKVLTTAATTMTTPRRIPHSDTSSPSRTTDPIGKQNKHQITAGLRRPGFLITFATVGLLMLTAVIIKLYIIFYLEKHESGQKHESTCGRPVEEIGGGSEVCLKLTLEEN</sequence>
<dbReference type="GO" id="GO:0038023">
    <property type="term" value="F:signaling receptor activity"/>
    <property type="evidence" value="ECO:0007669"/>
    <property type="project" value="TreeGrafter"/>
</dbReference>
<dbReference type="SMART" id="SM00208">
    <property type="entry name" value="TNFR"/>
    <property type="match status" value="2"/>
</dbReference>
<dbReference type="AlphaFoldDB" id="A0A3B5K1C8"/>
<dbReference type="SUPFAM" id="SSF57586">
    <property type="entry name" value="TNF receptor-like"/>
    <property type="match status" value="1"/>
</dbReference>
<keyword evidence="7" id="KW-1185">Reference proteome</keyword>
<evidence type="ECO:0000313" key="6">
    <source>
        <dbReference type="Ensembl" id="ENSTRUP00000049150.2"/>
    </source>
</evidence>
<feature type="domain" description="TNFR-Cys" evidence="5">
    <location>
        <begin position="46"/>
        <end position="88"/>
    </location>
</feature>
<feature type="signal peptide" evidence="4">
    <location>
        <begin position="1"/>
        <end position="19"/>
    </location>
</feature>
<evidence type="ECO:0000256" key="3">
    <source>
        <dbReference type="SAM" id="Phobius"/>
    </source>
</evidence>
<feature type="chain" id="PRO_5025356482" description="TNFR-Cys domain-containing protein" evidence="4">
    <location>
        <begin position="20"/>
        <end position="293"/>
    </location>
</feature>
<dbReference type="InParanoid" id="A0A3B5K1C8"/>
<feature type="region of interest" description="Disordered" evidence="2">
    <location>
        <begin position="194"/>
        <end position="223"/>
    </location>
</feature>
<reference evidence="6 7" key="1">
    <citation type="journal article" date="2011" name="Genome Biol. Evol.">
        <title>Integration of the genetic map and genome assembly of fugu facilitates insights into distinct features of genome evolution in teleosts and mammals.</title>
        <authorList>
            <person name="Kai W."/>
            <person name="Kikuchi K."/>
            <person name="Tohari S."/>
            <person name="Chew A.K."/>
            <person name="Tay A."/>
            <person name="Fujiwara A."/>
            <person name="Hosoya S."/>
            <person name="Suetake H."/>
            <person name="Naruse K."/>
            <person name="Brenner S."/>
            <person name="Suzuki Y."/>
            <person name="Venkatesh B."/>
        </authorList>
    </citation>
    <scope>NUCLEOTIDE SEQUENCE [LARGE SCALE GENOMIC DNA]</scope>
</reference>
<evidence type="ECO:0000256" key="2">
    <source>
        <dbReference type="SAM" id="MobiDB-lite"/>
    </source>
</evidence>
<dbReference type="GO" id="GO:0042127">
    <property type="term" value="P:regulation of cell population proliferation"/>
    <property type="evidence" value="ECO:0007669"/>
    <property type="project" value="TreeGrafter"/>
</dbReference>
<evidence type="ECO:0000256" key="1">
    <source>
        <dbReference type="PROSITE-ProRule" id="PRU00206"/>
    </source>
</evidence>
<proteinExistence type="predicted"/>
<feature type="compositionally biased region" description="Low complexity" evidence="2">
    <location>
        <begin position="204"/>
        <end position="215"/>
    </location>
</feature>
<dbReference type="PANTHER" id="PTHR47139:SF3">
    <property type="entry name" value="SI:CH73-361P23.3"/>
    <property type="match status" value="1"/>
</dbReference>
<keyword evidence="3" id="KW-0812">Transmembrane</keyword>
<keyword evidence="3" id="KW-1133">Transmembrane helix</keyword>
<evidence type="ECO:0000313" key="7">
    <source>
        <dbReference type="Proteomes" id="UP000005226"/>
    </source>
</evidence>
<reference evidence="6" key="3">
    <citation type="submission" date="2025-09" db="UniProtKB">
        <authorList>
            <consortium name="Ensembl"/>
        </authorList>
    </citation>
    <scope>IDENTIFICATION</scope>
</reference>
<dbReference type="Proteomes" id="UP000005226">
    <property type="component" value="Chromosome 19"/>
</dbReference>
<keyword evidence="1" id="KW-1015">Disulfide bond</keyword>
<comment type="caution">
    <text evidence="1">Lacks conserved residue(s) required for the propagation of feature annotation.</text>
</comment>
<dbReference type="GeneTree" id="ENSGT00730000113394"/>
<dbReference type="PANTHER" id="PTHR47139">
    <property type="entry name" value="TUMOR NECROSIS FACTOR RECEPTOR SUPERFAMILY MEMBER 9"/>
    <property type="match status" value="1"/>
</dbReference>
<dbReference type="Ensembl" id="ENSTRUT00000053619.2">
    <property type="protein sequence ID" value="ENSTRUP00000049150.2"/>
    <property type="gene ID" value="ENSTRUG00000023829.2"/>
</dbReference>
<evidence type="ECO:0000256" key="4">
    <source>
        <dbReference type="SAM" id="SignalP"/>
    </source>
</evidence>
<dbReference type="OMA" id="NTICKCR"/>